<protein>
    <submittedName>
        <fullName evidence="4">Xanthine dehydrogenase family protein molybdopterin-binding subunit</fullName>
    </submittedName>
</protein>
<evidence type="ECO:0000256" key="1">
    <source>
        <dbReference type="ARBA" id="ARBA00022505"/>
    </source>
</evidence>
<evidence type="ECO:0000313" key="5">
    <source>
        <dbReference type="Proteomes" id="UP001597045"/>
    </source>
</evidence>
<proteinExistence type="predicted"/>
<dbReference type="InterPro" id="IPR016208">
    <property type="entry name" value="Ald_Oxase/xanthine_DH-like"/>
</dbReference>
<dbReference type="InterPro" id="IPR037165">
    <property type="entry name" value="AldOxase/xan_DH_Mopterin-bd_sf"/>
</dbReference>
<evidence type="ECO:0000259" key="3">
    <source>
        <dbReference type="SMART" id="SM01008"/>
    </source>
</evidence>
<name>A0ABW3M4D6_9PSEU</name>
<dbReference type="SUPFAM" id="SSF56003">
    <property type="entry name" value="Molybdenum cofactor-binding domain"/>
    <property type="match status" value="1"/>
</dbReference>
<keyword evidence="2" id="KW-0560">Oxidoreductase</keyword>
<dbReference type="Gene3D" id="3.90.1170.50">
    <property type="entry name" value="Aldehyde oxidase/xanthine dehydrogenase, a/b hammerhead"/>
    <property type="match status" value="1"/>
</dbReference>
<sequence length="318" mass="34356">MTTTEQPKGAFGVPIPPREDTGLINGTAQFTADYTPTGTVYMELLRSEYGHARIVDIDVSEAAAMPGVLKVITGADIADKLLPLPCIWIPGGVESHFPPHPYGVPGAGFVLAQERVRYIGESVVAVVAETKYQAADAVKKVRVTYEQLPVVTDPRLAIEDGAVQLHDAVAKNLNAYWTCGDKDGTDKAIAEAEVVVEMDLVNQRTINNPNEPRAAVGEYNAATGDYTLHASSQSPHNHRFLLAALVLGIPFNKLRLVATNIGGSFGTKGYLYPDMPLVLFLAKELGRPVKWVDTRNGLMRSTVQGRDHTQKAVIAGTR</sequence>
<dbReference type="InterPro" id="IPR008274">
    <property type="entry name" value="AldOxase/xan_DH_MoCoBD1"/>
</dbReference>
<keyword evidence="5" id="KW-1185">Reference proteome</keyword>
<comment type="caution">
    <text evidence="4">The sequence shown here is derived from an EMBL/GenBank/DDBJ whole genome shotgun (WGS) entry which is preliminary data.</text>
</comment>
<gene>
    <name evidence="4" type="ORF">ACFQ1S_05850</name>
</gene>
<dbReference type="InterPro" id="IPR000674">
    <property type="entry name" value="Ald_Oxase/Xan_DH_a/b"/>
</dbReference>
<organism evidence="4 5">
    <name type="scientific">Kibdelosporangium lantanae</name>
    <dbReference type="NCBI Taxonomy" id="1497396"/>
    <lineage>
        <taxon>Bacteria</taxon>
        <taxon>Bacillati</taxon>
        <taxon>Actinomycetota</taxon>
        <taxon>Actinomycetes</taxon>
        <taxon>Pseudonocardiales</taxon>
        <taxon>Pseudonocardiaceae</taxon>
        <taxon>Kibdelosporangium</taxon>
    </lineage>
</organism>
<dbReference type="SMART" id="SM01008">
    <property type="entry name" value="Ald_Xan_dh_C"/>
    <property type="match status" value="1"/>
</dbReference>
<feature type="non-terminal residue" evidence="4">
    <location>
        <position position="318"/>
    </location>
</feature>
<accession>A0ABW3M4D6</accession>
<dbReference type="InterPro" id="IPR036856">
    <property type="entry name" value="Ald_Oxase/Xan_DH_a/b_sf"/>
</dbReference>
<keyword evidence="1" id="KW-0500">Molybdenum</keyword>
<dbReference type="Proteomes" id="UP001597045">
    <property type="component" value="Unassembled WGS sequence"/>
</dbReference>
<evidence type="ECO:0000256" key="2">
    <source>
        <dbReference type="ARBA" id="ARBA00023002"/>
    </source>
</evidence>
<dbReference type="Gene3D" id="3.30.365.10">
    <property type="entry name" value="Aldehyde oxidase/xanthine dehydrogenase, molybdopterin binding domain"/>
    <property type="match status" value="2"/>
</dbReference>
<feature type="domain" description="Aldehyde oxidase/xanthine dehydrogenase a/b hammerhead" evidence="3">
    <location>
        <begin position="25"/>
        <end position="149"/>
    </location>
</feature>
<dbReference type="SUPFAM" id="SSF54665">
    <property type="entry name" value="CO dehydrogenase molybdoprotein N-domain-like"/>
    <property type="match status" value="1"/>
</dbReference>
<dbReference type="EMBL" id="JBHTIS010000219">
    <property type="protein sequence ID" value="MFD1045147.1"/>
    <property type="molecule type" value="Genomic_DNA"/>
</dbReference>
<dbReference type="Pfam" id="PF02738">
    <property type="entry name" value="MoCoBD_1"/>
    <property type="match status" value="1"/>
</dbReference>
<dbReference type="PANTHER" id="PTHR11908:SF132">
    <property type="entry name" value="ALDEHYDE OXIDASE 1-RELATED"/>
    <property type="match status" value="1"/>
</dbReference>
<evidence type="ECO:0000313" key="4">
    <source>
        <dbReference type="EMBL" id="MFD1045147.1"/>
    </source>
</evidence>
<dbReference type="PANTHER" id="PTHR11908">
    <property type="entry name" value="XANTHINE DEHYDROGENASE"/>
    <property type="match status" value="1"/>
</dbReference>
<reference evidence="5" key="1">
    <citation type="journal article" date="2019" name="Int. J. Syst. Evol. Microbiol.">
        <title>The Global Catalogue of Microorganisms (GCM) 10K type strain sequencing project: providing services to taxonomists for standard genome sequencing and annotation.</title>
        <authorList>
            <consortium name="The Broad Institute Genomics Platform"/>
            <consortium name="The Broad Institute Genome Sequencing Center for Infectious Disease"/>
            <person name="Wu L."/>
            <person name="Ma J."/>
        </authorList>
    </citation>
    <scope>NUCLEOTIDE SEQUENCE [LARGE SCALE GENOMIC DNA]</scope>
    <source>
        <strain evidence="5">JCM 31486</strain>
    </source>
</reference>
<dbReference type="Pfam" id="PF01315">
    <property type="entry name" value="Ald_Xan_dh_C"/>
    <property type="match status" value="1"/>
</dbReference>